<evidence type="ECO:0000256" key="3">
    <source>
        <dbReference type="SAM" id="Coils"/>
    </source>
</evidence>
<reference evidence="6 7" key="1">
    <citation type="submission" date="2016-05" db="EMBL/GenBank/DDBJ databases">
        <title>Genome sequencing of Trichophyton rubrum CMCC(F)T1i isolated from hair.</title>
        <authorList>
            <person name="Zhan P."/>
            <person name="Tao Y."/>
            <person name="Liu W."/>
        </authorList>
    </citation>
    <scope>NUCLEOTIDE SEQUENCE [LARGE SCALE GENOMIC DNA]</scope>
    <source>
        <strain evidence="7">CMCC(F)T1i</strain>
    </source>
</reference>
<dbReference type="GO" id="GO:0005739">
    <property type="term" value="C:mitochondrion"/>
    <property type="evidence" value="ECO:0007669"/>
    <property type="project" value="TreeGrafter"/>
</dbReference>
<dbReference type="Pfam" id="PF00202">
    <property type="entry name" value="Aminotran_3"/>
    <property type="match status" value="1"/>
</dbReference>
<dbReference type="Proteomes" id="UP000243015">
    <property type="component" value="Unassembled WGS sequence"/>
</dbReference>
<dbReference type="PANTHER" id="PTHR45688">
    <property type="match status" value="1"/>
</dbReference>
<comment type="similarity">
    <text evidence="1">Belongs to the class-III pyridoxal-phosphate-dependent aminotransferase family.</text>
</comment>
<keyword evidence="2" id="KW-0663">Pyridoxal phosphate</keyword>
<evidence type="ECO:0000259" key="5">
    <source>
        <dbReference type="SMART" id="SM00721"/>
    </source>
</evidence>
<name>A0A178EVA8_TRIRU</name>
<dbReference type="InterPro" id="IPR015424">
    <property type="entry name" value="PyrdxlP-dep_Trfase"/>
</dbReference>
<comment type="caution">
    <text evidence="6">The sequence shown here is derived from an EMBL/GenBank/DDBJ whole genome shotgun (WGS) entry which is preliminary data.</text>
</comment>
<accession>A0A178EVA8</accession>
<dbReference type="Gene3D" id="3.40.640.10">
    <property type="entry name" value="Type I PLP-dependent aspartate aminotransferase-like (Major domain)"/>
    <property type="match status" value="1"/>
</dbReference>
<dbReference type="InterPro" id="IPR027267">
    <property type="entry name" value="AH/BAR_dom_sf"/>
</dbReference>
<evidence type="ECO:0000313" key="7">
    <source>
        <dbReference type="Proteomes" id="UP000243015"/>
    </source>
</evidence>
<dbReference type="InterPro" id="IPR018859">
    <property type="entry name" value="BAR_dom-cont"/>
</dbReference>
<dbReference type="InterPro" id="IPR015421">
    <property type="entry name" value="PyrdxlP-dep_Trfase_major"/>
</dbReference>
<dbReference type="InterPro" id="IPR015422">
    <property type="entry name" value="PyrdxlP-dep_Trfase_small"/>
</dbReference>
<evidence type="ECO:0000256" key="2">
    <source>
        <dbReference type="ARBA" id="ARBA00022898"/>
    </source>
</evidence>
<dbReference type="Gene3D" id="1.20.1270.60">
    <property type="entry name" value="Arfaptin homology (AH) domain/BAR domain"/>
    <property type="match status" value="1"/>
</dbReference>
<dbReference type="SUPFAM" id="SSF53383">
    <property type="entry name" value="PLP-dependent transferases"/>
    <property type="match status" value="1"/>
</dbReference>
<dbReference type="InterPro" id="IPR005814">
    <property type="entry name" value="Aminotrans_3"/>
</dbReference>
<dbReference type="SUPFAM" id="SSF103657">
    <property type="entry name" value="BAR/IMD domain-like"/>
    <property type="match status" value="1"/>
</dbReference>
<dbReference type="AlphaFoldDB" id="A0A178EVA8"/>
<evidence type="ECO:0000313" key="6">
    <source>
        <dbReference type="EMBL" id="OAL63849.1"/>
    </source>
</evidence>
<dbReference type="CDD" id="cd07600">
    <property type="entry name" value="BAR_Gvp36"/>
    <property type="match status" value="1"/>
</dbReference>
<dbReference type="Pfam" id="PF10455">
    <property type="entry name" value="BAR_2"/>
    <property type="match status" value="1"/>
</dbReference>
<dbReference type="VEuPathDB" id="FungiDB:TERG_05944"/>
<dbReference type="PANTHER" id="PTHR45688:SF13">
    <property type="entry name" value="ALANINE--GLYOXYLATE AMINOTRANSFERASE 2-LIKE"/>
    <property type="match status" value="1"/>
</dbReference>
<evidence type="ECO:0000256" key="4">
    <source>
        <dbReference type="SAM" id="MobiDB-lite"/>
    </source>
</evidence>
<dbReference type="InterPro" id="IPR004148">
    <property type="entry name" value="BAR_dom"/>
</dbReference>
<feature type="compositionally biased region" description="Polar residues" evidence="4">
    <location>
        <begin position="96"/>
        <end position="109"/>
    </location>
</feature>
<organism evidence="6 7">
    <name type="scientific">Trichophyton rubrum</name>
    <name type="common">Athlete's foot fungus</name>
    <name type="synonym">Epidermophyton rubrum</name>
    <dbReference type="NCBI Taxonomy" id="5551"/>
    <lineage>
        <taxon>Eukaryota</taxon>
        <taxon>Fungi</taxon>
        <taxon>Dikarya</taxon>
        <taxon>Ascomycota</taxon>
        <taxon>Pezizomycotina</taxon>
        <taxon>Eurotiomycetes</taxon>
        <taxon>Eurotiomycetidae</taxon>
        <taxon>Onygenales</taxon>
        <taxon>Arthrodermataceae</taxon>
        <taxon>Trichophyton</taxon>
    </lineage>
</organism>
<dbReference type="SMART" id="SM00721">
    <property type="entry name" value="BAR"/>
    <property type="match status" value="1"/>
</dbReference>
<gene>
    <name evidence="6" type="ORF">A7C99_4500</name>
</gene>
<dbReference type="PROSITE" id="PS00600">
    <property type="entry name" value="AA_TRANSFER_CLASS_3"/>
    <property type="match status" value="1"/>
</dbReference>
<dbReference type="Gene3D" id="3.90.1150.10">
    <property type="entry name" value="Aspartate Aminotransferase, domain 1"/>
    <property type="match status" value="1"/>
</dbReference>
<proteinExistence type="inferred from homology"/>
<keyword evidence="3" id="KW-0175">Coiled coil</keyword>
<feature type="domain" description="BAR" evidence="5">
    <location>
        <begin position="10"/>
        <end position="289"/>
    </location>
</feature>
<dbReference type="GO" id="GO:0030170">
    <property type="term" value="F:pyridoxal phosphate binding"/>
    <property type="evidence" value="ECO:0007669"/>
    <property type="project" value="InterPro"/>
</dbReference>
<evidence type="ECO:0000256" key="1">
    <source>
        <dbReference type="ARBA" id="ARBA00008954"/>
    </source>
</evidence>
<protein>
    <submittedName>
        <fullName evidence="6">2,2-dialkylglycine decarboxylase</fullName>
    </submittedName>
</protein>
<dbReference type="VEuPathDB" id="FungiDB:TERG_05943"/>
<feature type="region of interest" description="Disordered" evidence="4">
    <location>
        <begin position="96"/>
        <end position="120"/>
    </location>
</feature>
<dbReference type="InterPro" id="IPR049704">
    <property type="entry name" value="Aminotrans_3_PPA_site"/>
</dbReference>
<sequence>MDKVQAFGKNFTATFSPFAARTQQYVKEQLGQAEERTQLPNDYLELEKRVDALKTVHQKLLQVTSQYSNEAYDYPPNIRESFNDLGRTISEKVQLLSQASSPGEAQSALTAPPSAKPQPKTFSHAIARAALASSQVIVNANPPGTEDQLAVGLEKFALASEKIGEARLAQDAQIQSRFLAGWNTTLNTNLMFATKARRNVENSRLMLDSTKAAKGATKDMDHLSEDARAEIEQAEDEFVGQTEEAVGVMKNVIDTPEPLRNLADLIAAQLEYHKKAYEILSELGPIVDGLQVEQEANYRKSREVFPRRGLIMPEQFDNAALLRDADACLLKYGSNFLPEVVTRTENIYFWTASGKKVLDWTSGQMSCLIGHGHPEIVETITKHAIGLDHVYSSMVSPPVIELGMKLTKALPEGLDKAIFLSTGSESNECAIKLAKVVTGKFEIVGLAASWHGMTFGSNGAQYWNGRAGYGPTMPGNLMLPAPDEYRSIFRHADGSYDWKTELDYGWSLVDKQSCGSLAAVIMEPVLSSGGMMTLPDGYMKAMKAHCEARGMLLIVDEAQTGMGRCGDLIASNHHGVVPDILTLSKTLGNGLPLAATITSSRIAAEADAAGFLFYTTHVNDPLPAAVGLKVLRIIQRDNLVERAAVLGKLLHAGLERLMARYGCIGTVRGRGLMAGVEIVSDRETKKADTDLGRRLSERAFELGVSAMLSSQGSFYGCLRIAPPIVITQQQLEDGLNILEEAFRTTAGSKPLY</sequence>
<dbReference type="CDD" id="cd00610">
    <property type="entry name" value="OAT_like"/>
    <property type="match status" value="1"/>
</dbReference>
<dbReference type="GO" id="GO:0008483">
    <property type="term" value="F:transaminase activity"/>
    <property type="evidence" value="ECO:0007669"/>
    <property type="project" value="InterPro"/>
</dbReference>
<feature type="coiled-coil region" evidence="3">
    <location>
        <begin position="217"/>
        <end position="244"/>
    </location>
</feature>
<dbReference type="EMBL" id="LHPM01000017">
    <property type="protein sequence ID" value="OAL63849.1"/>
    <property type="molecule type" value="Genomic_DNA"/>
</dbReference>